<keyword evidence="1" id="KW-0479">Metal-binding</keyword>
<feature type="compositionally biased region" description="Polar residues" evidence="5">
    <location>
        <begin position="181"/>
        <end position="193"/>
    </location>
</feature>
<dbReference type="Proteomes" id="UP001623330">
    <property type="component" value="Unassembled WGS sequence"/>
</dbReference>
<protein>
    <submittedName>
        <fullName evidence="7">RING finger protein PSH1</fullName>
    </submittedName>
</protein>
<dbReference type="PANTHER" id="PTHR23327">
    <property type="entry name" value="RING FINGER PROTEIN 127"/>
    <property type="match status" value="1"/>
</dbReference>
<dbReference type="SUPFAM" id="SSF57850">
    <property type="entry name" value="RING/U-box"/>
    <property type="match status" value="1"/>
</dbReference>
<name>A0ABR4NPF0_9SACH</name>
<feature type="compositionally biased region" description="Acidic residues" evidence="5">
    <location>
        <begin position="341"/>
        <end position="352"/>
    </location>
</feature>
<sequence length="395" mass="45680">MGDPLHTLVLHRSEKTKNKVLSKMLDSSVCPVCHDYMFVPITTPCGHTYCYTCLKSWFISDTTNGELSCPECRTTMTNKPILNTVMQSWVNYIFELLSEKKAEDERFKTLNKSREEDILQYRKDKDAGQLFDSIFEMSATAVADESDDGIIRCSNCMWELEDDTNQCPNCSSRIRNSLPRSNIRSESTAQRGYNTDEYSEGEYEDIEEGLRRDEANRVQAGNPARTSFGLPEGYDEDDFSYSEDDENARQPAVPFHSENMRSRISLHDDEAEEDEIDEDEAEDGRNARHPEEEDDDEERDSDLDSFIVDDDEVIEEDNKHEIHDIPSNSDRDSDYERREDEFVEGDSLDENSDDKVSNNSESDRANLSNDEESDEETRSHKRQRRFRVVLDDDDD</sequence>
<feature type="compositionally biased region" description="Acidic residues" evidence="5">
    <location>
        <begin position="197"/>
        <end position="207"/>
    </location>
</feature>
<evidence type="ECO:0000259" key="6">
    <source>
        <dbReference type="PROSITE" id="PS50089"/>
    </source>
</evidence>
<feature type="region of interest" description="Disordered" evidence="5">
    <location>
        <begin position="181"/>
        <end position="395"/>
    </location>
</feature>
<evidence type="ECO:0000256" key="3">
    <source>
        <dbReference type="ARBA" id="ARBA00022833"/>
    </source>
</evidence>
<gene>
    <name evidence="7" type="ORF">RNJ44_01345</name>
</gene>
<dbReference type="InterPro" id="IPR027370">
    <property type="entry name" value="Znf-RING_euk"/>
</dbReference>
<feature type="compositionally biased region" description="Basic and acidic residues" evidence="5">
    <location>
        <begin position="353"/>
        <end position="364"/>
    </location>
</feature>
<keyword evidence="8" id="KW-1185">Reference proteome</keyword>
<dbReference type="PANTHER" id="PTHR23327:SF51">
    <property type="entry name" value="TRANSCRIPTIONAL REGULATOR OF YEAST FORM ADHERENCE 3"/>
    <property type="match status" value="1"/>
</dbReference>
<keyword evidence="2 4" id="KW-0863">Zinc-finger</keyword>
<evidence type="ECO:0000313" key="8">
    <source>
        <dbReference type="Proteomes" id="UP001623330"/>
    </source>
</evidence>
<dbReference type="Pfam" id="PF13445">
    <property type="entry name" value="zf-RING_UBOX"/>
    <property type="match status" value="1"/>
</dbReference>
<dbReference type="EMBL" id="JBEVYD010000010">
    <property type="protein sequence ID" value="KAL3229982.1"/>
    <property type="molecule type" value="Genomic_DNA"/>
</dbReference>
<evidence type="ECO:0000256" key="2">
    <source>
        <dbReference type="ARBA" id="ARBA00022771"/>
    </source>
</evidence>
<evidence type="ECO:0000256" key="1">
    <source>
        <dbReference type="ARBA" id="ARBA00022723"/>
    </source>
</evidence>
<dbReference type="InterPro" id="IPR001841">
    <property type="entry name" value="Znf_RING"/>
</dbReference>
<feature type="compositionally biased region" description="Basic and acidic residues" evidence="5">
    <location>
        <begin position="258"/>
        <end position="268"/>
    </location>
</feature>
<feature type="compositionally biased region" description="Acidic residues" evidence="5">
    <location>
        <begin position="269"/>
        <end position="282"/>
    </location>
</feature>
<feature type="domain" description="RING-type" evidence="6">
    <location>
        <begin position="30"/>
        <end position="73"/>
    </location>
</feature>
<evidence type="ECO:0000256" key="5">
    <source>
        <dbReference type="SAM" id="MobiDB-lite"/>
    </source>
</evidence>
<organism evidence="7 8">
    <name type="scientific">Nakaseomyces bracarensis</name>
    <dbReference type="NCBI Taxonomy" id="273131"/>
    <lineage>
        <taxon>Eukaryota</taxon>
        <taxon>Fungi</taxon>
        <taxon>Dikarya</taxon>
        <taxon>Ascomycota</taxon>
        <taxon>Saccharomycotina</taxon>
        <taxon>Saccharomycetes</taxon>
        <taxon>Saccharomycetales</taxon>
        <taxon>Saccharomycetaceae</taxon>
        <taxon>Nakaseomyces</taxon>
    </lineage>
</organism>
<reference evidence="7 8" key="1">
    <citation type="submission" date="2024-05" db="EMBL/GenBank/DDBJ databases">
        <title>Long read based assembly of the Candida bracarensis genome reveals expanded adhesin content.</title>
        <authorList>
            <person name="Marcet-Houben M."/>
            <person name="Ksiezopolska E."/>
            <person name="Gabaldon T."/>
        </authorList>
    </citation>
    <scope>NUCLEOTIDE SEQUENCE [LARGE SCALE GENOMIC DNA]</scope>
    <source>
        <strain evidence="7 8">CBM6</strain>
    </source>
</reference>
<feature type="compositionally biased region" description="Acidic residues" evidence="5">
    <location>
        <begin position="292"/>
        <end position="315"/>
    </location>
</feature>
<evidence type="ECO:0000313" key="7">
    <source>
        <dbReference type="EMBL" id="KAL3229982.1"/>
    </source>
</evidence>
<dbReference type="PROSITE" id="PS00518">
    <property type="entry name" value="ZF_RING_1"/>
    <property type="match status" value="1"/>
</dbReference>
<feature type="compositionally biased region" description="Basic and acidic residues" evidence="5">
    <location>
        <begin position="316"/>
        <end position="340"/>
    </location>
</feature>
<dbReference type="InterPro" id="IPR017907">
    <property type="entry name" value="Znf_RING_CS"/>
</dbReference>
<feature type="compositionally biased region" description="Acidic residues" evidence="5">
    <location>
        <begin position="233"/>
        <end position="246"/>
    </location>
</feature>
<keyword evidence="3" id="KW-0862">Zinc</keyword>
<dbReference type="Gene3D" id="3.30.40.10">
    <property type="entry name" value="Zinc/RING finger domain, C3HC4 (zinc finger)"/>
    <property type="match status" value="1"/>
</dbReference>
<dbReference type="SMART" id="SM00184">
    <property type="entry name" value="RING"/>
    <property type="match status" value="1"/>
</dbReference>
<accession>A0ABR4NPF0</accession>
<dbReference type="CDD" id="cd16568">
    <property type="entry name" value="RING-HC_ScPSH1-like"/>
    <property type="match status" value="1"/>
</dbReference>
<comment type="caution">
    <text evidence="7">The sequence shown here is derived from an EMBL/GenBank/DDBJ whole genome shotgun (WGS) entry which is preliminary data.</text>
</comment>
<dbReference type="InterPro" id="IPR013083">
    <property type="entry name" value="Znf_RING/FYVE/PHD"/>
</dbReference>
<evidence type="ECO:0000256" key="4">
    <source>
        <dbReference type="PROSITE-ProRule" id="PRU00175"/>
    </source>
</evidence>
<dbReference type="PROSITE" id="PS50089">
    <property type="entry name" value="ZF_RING_2"/>
    <property type="match status" value="1"/>
</dbReference>
<proteinExistence type="predicted"/>